<feature type="region of interest" description="Disordered" evidence="1">
    <location>
        <begin position="1062"/>
        <end position="1108"/>
    </location>
</feature>
<evidence type="ECO:0000313" key="3">
    <source>
        <dbReference type="Proteomes" id="UP000054075"/>
    </source>
</evidence>
<feature type="region of interest" description="Disordered" evidence="1">
    <location>
        <begin position="558"/>
        <end position="615"/>
    </location>
</feature>
<dbReference type="EMBL" id="AAQJ02000001">
    <property type="protein sequence ID" value="EDP45984.1"/>
    <property type="molecule type" value="Genomic_DNA"/>
</dbReference>
<proteinExistence type="predicted"/>
<reference evidence="2" key="1">
    <citation type="submission" date="2006-04" db="EMBL/GenBank/DDBJ databases">
        <authorList>
            <person name="Seshadri R."/>
            <person name="Federici B.A."/>
        </authorList>
    </citation>
    <scope>NUCLEOTIDE SEQUENCE [LARGE SCALE GENOMIC DNA]</scope>
</reference>
<reference evidence="2" key="2">
    <citation type="submission" date="2007-10" db="EMBL/GenBank/DDBJ databases">
        <authorList>
            <person name="Myers G.S."/>
        </authorList>
    </citation>
    <scope>NUCLEOTIDE SEQUENCE [LARGE SCALE GENOMIC DNA]</scope>
</reference>
<dbReference type="Proteomes" id="UP000054075">
    <property type="component" value="Unassembled WGS sequence"/>
</dbReference>
<comment type="caution">
    <text evidence="2">The sequence shown here is derived from an EMBL/GenBank/DDBJ whole genome shotgun (WGS) entry which is preliminary data.</text>
</comment>
<evidence type="ECO:0000313" key="2">
    <source>
        <dbReference type="EMBL" id="EDP45984.1"/>
    </source>
</evidence>
<organism evidence="2 3">
    <name type="scientific">Rickettsiella grylli</name>
    <dbReference type="NCBI Taxonomy" id="59196"/>
    <lineage>
        <taxon>Bacteria</taxon>
        <taxon>Pseudomonadati</taxon>
        <taxon>Pseudomonadota</taxon>
        <taxon>Gammaproteobacteria</taxon>
        <taxon>Legionellales</taxon>
        <taxon>Coxiellaceae</taxon>
        <taxon>Rickettsiella</taxon>
    </lineage>
</organism>
<dbReference type="AlphaFoldDB" id="A8PLQ4"/>
<dbReference type="OrthoDB" id="9999079at2"/>
<name>A8PLQ4_9COXI</name>
<accession>A8PLQ4</accession>
<feature type="compositionally biased region" description="Low complexity" evidence="1">
    <location>
        <begin position="1091"/>
        <end position="1105"/>
    </location>
</feature>
<evidence type="ECO:0000256" key="1">
    <source>
        <dbReference type="SAM" id="MobiDB-lite"/>
    </source>
</evidence>
<gene>
    <name evidence="2" type="ORF">RICGR_0501</name>
</gene>
<dbReference type="RefSeq" id="WP_006034971.1">
    <property type="nucleotide sequence ID" value="NZ_AAQJ02000001.1"/>
</dbReference>
<keyword evidence="3" id="KW-1185">Reference proteome</keyword>
<protein>
    <submittedName>
        <fullName evidence="2">Uncharacterized protein</fullName>
    </submittedName>
</protein>
<sequence>MPTYNNTSDKLNADAFNGRCAKDCVESVTPDSFTEFLKKILLTGNAKNTDSTLLSHHCIAFREEKNELNNMYLLHLLTHNQWANLLTFLGDYITIKKNALSEDNICDLIFLTAHFNAFYEKKMNNTSLINHEDVRTFSNFLYFFERLLAHPTIQEIVKPHDEPFSQPQHMESLIGHTNVLLDKLILKGDPQSFISNEIVVFVERLGKFGFKANKMFPSSAGRTDTLLHDLLKKPFSKNISRKSIAWIYLNQYSQGNAHEIKEKCAELDLHHCHPPQTQLFEDIISGEKVSHFSVGDFKTVKNEIFWSIYCDRFTLDKNTHILGFLKDFLNKNENTMGDVKRTRWLKFASYHIAQLSKTKTTPDHFFNNLENLSYLLFNIIQRAQKPNTHDQFHVINEFVRLYPLIVEQTSPLTKPLSNTLSSHLFGMLGRMINYEDEAALNYNQFFHIIKLVNDLSKPKIHLFNSKKIAVLSFKSLGALYRKSLNISSQRMNTTQKTIKETLLLIKSLKDDLTSQQLRDAVSYFFKPKIKQRILNDQCQQLFGLTGCRPARFINASSPFDDVTNETMSTPSRTGDPSQSENLISVNASHHRSPSTIASRAPSLKITPEPQSTTEISTPVNHHTLFQNSTALTESHHKTDTAAITPSVVELSASAAHGAFSGMLNGITHYFAVKHTYQNEHRLTRCTPLLYCSMVGQASLAATFPLMLNEIQKQLNVAREEDDSSLSTVLLEQSLPIFMSSLGVHFGLQLIRDFTYLFDTPWVRLLGGNILPFASTLVSAIKNPLPTATHVGTSIATSSLIYGVLDRIAPVKQTKHHHMEANEIEMKPLHPEKITPQVNGSVSIEKEIIEKTFLYISQEKFEQIKNHSQEILNILETLSDSLDKNIKKLRSKIEPDTLPAVANTYQKILDDQLSVLQLIQQEEKACRQEVSFLTDDHSAAYQKYTISTDLSAEAKKEIKAHYTSAMEKLGNVFKRMETMFNTMKSNLGRAEGYISGARDSFPGNDHTQESLNDVIGKIPFPLSLIKLYLNTYSTSQAAEQAEKRGVIRALSHQQFFEKLSSENNLNSKRPKKTRVYSDNRSHSMMSDAKTLSSASDESSVVSLGSSKDNEEVQIVRPLLSPSI</sequence>
<feature type="compositionally biased region" description="Polar residues" evidence="1">
    <location>
        <begin position="564"/>
        <end position="597"/>
    </location>
</feature>